<dbReference type="SUPFAM" id="SSF69593">
    <property type="entry name" value="Glycerol-3-phosphate (1)-acyltransferase"/>
    <property type="match status" value="1"/>
</dbReference>
<evidence type="ECO:0000313" key="4">
    <source>
        <dbReference type="EMBL" id="PWK50386.1"/>
    </source>
</evidence>
<name>A0A316FRN5_9ACTN</name>
<evidence type="ECO:0000256" key="1">
    <source>
        <dbReference type="ARBA" id="ARBA00022679"/>
    </source>
</evidence>
<dbReference type="Pfam" id="PF01553">
    <property type="entry name" value="Acyltransferase"/>
    <property type="match status" value="1"/>
</dbReference>
<dbReference type="PANTHER" id="PTHR10434">
    <property type="entry name" value="1-ACYL-SN-GLYCEROL-3-PHOSPHATE ACYLTRANSFERASE"/>
    <property type="match status" value="1"/>
</dbReference>
<evidence type="ECO:0000256" key="2">
    <source>
        <dbReference type="ARBA" id="ARBA00023315"/>
    </source>
</evidence>
<keyword evidence="5" id="KW-1185">Reference proteome</keyword>
<dbReference type="InterPro" id="IPR002123">
    <property type="entry name" value="Plipid/glycerol_acylTrfase"/>
</dbReference>
<gene>
    <name evidence="4" type="ORF">BC793_103268</name>
</gene>
<dbReference type="GO" id="GO:0003841">
    <property type="term" value="F:1-acylglycerol-3-phosphate O-acyltransferase activity"/>
    <property type="evidence" value="ECO:0007669"/>
    <property type="project" value="TreeGrafter"/>
</dbReference>
<feature type="domain" description="Phospholipid/glycerol acyltransferase" evidence="3">
    <location>
        <begin position="63"/>
        <end position="181"/>
    </location>
</feature>
<dbReference type="PANTHER" id="PTHR10434:SF55">
    <property type="entry name" value="POSSIBLE ACYLTRANSFERASE"/>
    <property type="match status" value="1"/>
</dbReference>
<evidence type="ECO:0000313" key="5">
    <source>
        <dbReference type="Proteomes" id="UP000245697"/>
    </source>
</evidence>
<dbReference type="Proteomes" id="UP000245697">
    <property type="component" value="Unassembled WGS sequence"/>
</dbReference>
<dbReference type="AlphaFoldDB" id="A0A316FRN5"/>
<dbReference type="EMBL" id="QGGR01000003">
    <property type="protein sequence ID" value="PWK50386.1"/>
    <property type="molecule type" value="Genomic_DNA"/>
</dbReference>
<dbReference type="GO" id="GO:0005886">
    <property type="term" value="C:plasma membrane"/>
    <property type="evidence" value="ECO:0007669"/>
    <property type="project" value="TreeGrafter"/>
</dbReference>
<organism evidence="4 5">
    <name type="scientific">Actinoplanes xinjiangensis</name>
    <dbReference type="NCBI Taxonomy" id="512350"/>
    <lineage>
        <taxon>Bacteria</taxon>
        <taxon>Bacillati</taxon>
        <taxon>Actinomycetota</taxon>
        <taxon>Actinomycetes</taxon>
        <taxon>Micromonosporales</taxon>
        <taxon>Micromonosporaceae</taxon>
        <taxon>Actinoplanes</taxon>
    </lineage>
</organism>
<dbReference type="CDD" id="cd07989">
    <property type="entry name" value="LPLAT_AGPAT-like"/>
    <property type="match status" value="1"/>
</dbReference>
<proteinExistence type="predicted"/>
<evidence type="ECO:0000259" key="3">
    <source>
        <dbReference type="SMART" id="SM00563"/>
    </source>
</evidence>
<keyword evidence="1 4" id="KW-0808">Transferase</keyword>
<reference evidence="4 5" key="1">
    <citation type="submission" date="2018-05" db="EMBL/GenBank/DDBJ databases">
        <title>Genomic Encyclopedia of Archaeal and Bacterial Type Strains, Phase II (KMG-II): from individual species to whole genera.</title>
        <authorList>
            <person name="Goeker M."/>
        </authorList>
    </citation>
    <scope>NUCLEOTIDE SEQUENCE [LARGE SCALE GENOMIC DNA]</scope>
    <source>
        <strain evidence="4 5">DSM 45184</strain>
    </source>
</reference>
<sequence>MISSQVNEGGGGDVAVRGTGDAMTQLRLGFWQRVAVMLVLPVMTALTSKTWLRQERVPATGPVILVPNHVSHFDPLVVAHYLYRSGRWPRFLGKASVWKVPVIGFLLTKTRQIPVERGSVEAVKSLDSLVEALREGGAVVIYPEGTTTRHPDLWPMRGKTGAARLALLTGAPVVPIANWGAQAVFDPRTNRLKLRRTHVTVTTGEPVDLSRWAGLEPSRAVLEEMTEKIMLDVRDLLGEIRDGEAPALYDRPVRRATTSEEAP</sequence>
<comment type="caution">
    <text evidence="4">The sequence shown here is derived from an EMBL/GenBank/DDBJ whole genome shotgun (WGS) entry which is preliminary data.</text>
</comment>
<dbReference type="SMART" id="SM00563">
    <property type="entry name" value="PlsC"/>
    <property type="match status" value="1"/>
</dbReference>
<protein>
    <submittedName>
        <fullName evidence="4">1-acyl-sn-glycerol-3-phosphate acyltransferase</fullName>
    </submittedName>
</protein>
<accession>A0A316FRN5</accession>
<dbReference type="GO" id="GO:0006654">
    <property type="term" value="P:phosphatidic acid biosynthetic process"/>
    <property type="evidence" value="ECO:0007669"/>
    <property type="project" value="TreeGrafter"/>
</dbReference>
<keyword evidence="2 4" id="KW-0012">Acyltransferase</keyword>